<proteinExistence type="predicted"/>
<keyword evidence="3" id="KW-1185">Reference proteome</keyword>
<name>A0A811M9G4_9POAL</name>
<evidence type="ECO:0000313" key="2">
    <source>
        <dbReference type="EMBL" id="CAD6202969.1"/>
    </source>
</evidence>
<accession>A0A811M9G4</accession>
<feature type="region of interest" description="Disordered" evidence="1">
    <location>
        <begin position="20"/>
        <end position="51"/>
    </location>
</feature>
<protein>
    <submittedName>
        <fullName evidence="2">Uncharacterized protein</fullName>
    </submittedName>
</protein>
<organism evidence="2 3">
    <name type="scientific">Miscanthus lutarioriparius</name>
    <dbReference type="NCBI Taxonomy" id="422564"/>
    <lineage>
        <taxon>Eukaryota</taxon>
        <taxon>Viridiplantae</taxon>
        <taxon>Streptophyta</taxon>
        <taxon>Embryophyta</taxon>
        <taxon>Tracheophyta</taxon>
        <taxon>Spermatophyta</taxon>
        <taxon>Magnoliopsida</taxon>
        <taxon>Liliopsida</taxon>
        <taxon>Poales</taxon>
        <taxon>Poaceae</taxon>
        <taxon>PACMAD clade</taxon>
        <taxon>Panicoideae</taxon>
        <taxon>Andropogonodae</taxon>
        <taxon>Andropogoneae</taxon>
        <taxon>Saccharinae</taxon>
        <taxon>Miscanthus</taxon>
    </lineage>
</organism>
<comment type="caution">
    <text evidence="2">The sequence shown here is derived from an EMBL/GenBank/DDBJ whole genome shotgun (WGS) entry which is preliminary data.</text>
</comment>
<dbReference type="AlphaFoldDB" id="A0A811M9G4"/>
<evidence type="ECO:0000313" key="3">
    <source>
        <dbReference type="Proteomes" id="UP000604825"/>
    </source>
</evidence>
<dbReference type="Proteomes" id="UP000604825">
    <property type="component" value="Unassembled WGS sequence"/>
</dbReference>
<gene>
    <name evidence="2" type="ORF">NCGR_LOCUS1206</name>
</gene>
<evidence type="ECO:0000256" key="1">
    <source>
        <dbReference type="SAM" id="MobiDB-lite"/>
    </source>
</evidence>
<dbReference type="EMBL" id="CAJGYO010000001">
    <property type="protein sequence ID" value="CAD6202969.1"/>
    <property type="molecule type" value="Genomic_DNA"/>
</dbReference>
<reference evidence="2" key="1">
    <citation type="submission" date="2020-10" db="EMBL/GenBank/DDBJ databases">
        <authorList>
            <person name="Han B."/>
            <person name="Lu T."/>
            <person name="Zhao Q."/>
            <person name="Huang X."/>
            <person name="Zhao Y."/>
        </authorList>
    </citation>
    <scope>NUCLEOTIDE SEQUENCE</scope>
</reference>
<sequence length="95" mass="10714">MEVLRHHSKGILLSEVRAEHGVGAEDDPGAGAHATRREYTGASKKQQEGEQWPLFTRSSKAHLLSVVPSWFVVLVEIDARDAHFPYIYCKSRKNE</sequence>